<evidence type="ECO:0000256" key="1">
    <source>
        <dbReference type="SAM" id="SignalP"/>
    </source>
</evidence>
<dbReference type="EMBL" id="CP034159">
    <property type="protein sequence ID" value="AZI33963.1"/>
    <property type="molecule type" value="Genomic_DNA"/>
</dbReference>
<dbReference type="InterPro" id="IPR008969">
    <property type="entry name" value="CarboxyPept-like_regulatory"/>
</dbReference>
<feature type="signal peptide" evidence="1">
    <location>
        <begin position="1"/>
        <end position="19"/>
    </location>
</feature>
<feature type="chain" id="PRO_5017978380" description="Carboxypeptidase regulatory-like domain-containing protein" evidence="1">
    <location>
        <begin position="20"/>
        <end position="265"/>
    </location>
</feature>
<proteinExistence type="predicted"/>
<dbReference type="OrthoDB" id="1274238at2"/>
<keyword evidence="3" id="KW-1185">Reference proteome</keyword>
<reference evidence="3" key="1">
    <citation type="submission" date="2018-11" db="EMBL/GenBank/DDBJ databases">
        <title>Proposal to divide the Flavobacteriaceae and reorganize its genera based on Amino Acid Identity values calculated from whole genome sequences.</title>
        <authorList>
            <person name="Nicholson A.C."/>
            <person name="Gulvik C.A."/>
            <person name="Whitney A.M."/>
            <person name="Humrighouse B.W."/>
            <person name="Bell M."/>
            <person name="Holmes B."/>
            <person name="Steigerwalt A.G."/>
            <person name="Villarma A."/>
            <person name="Sheth M."/>
            <person name="Batra D."/>
            <person name="Pryor J."/>
            <person name="Bernardet J.-F."/>
            <person name="Hugo C."/>
            <person name="Kampfer P."/>
            <person name="Newman J.D."/>
            <person name="McQuiston J.R."/>
        </authorList>
    </citation>
    <scope>NUCLEOTIDE SEQUENCE [LARGE SCALE GENOMIC DNA]</scope>
    <source>
        <strain evidence="3">G0081</strain>
    </source>
</reference>
<dbReference type="KEGG" id="ccas:EIB73_12545"/>
<gene>
    <name evidence="2" type="ORF">EIB73_12545</name>
</gene>
<dbReference type="SUPFAM" id="SSF49464">
    <property type="entry name" value="Carboxypeptidase regulatory domain-like"/>
    <property type="match status" value="1"/>
</dbReference>
<dbReference type="Proteomes" id="UP000270185">
    <property type="component" value="Chromosome"/>
</dbReference>
<evidence type="ECO:0000313" key="3">
    <source>
        <dbReference type="Proteomes" id="UP000270185"/>
    </source>
</evidence>
<evidence type="ECO:0008006" key="4">
    <source>
        <dbReference type="Google" id="ProtNLM"/>
    </source>
</evidence>
<organism evidence="2 3">
    <name type="scientific">Kaistella carnis</name>
    <dbReference type="NCBI Taxonomy" id="1241979"/>
    <lineage>
        <taxon>Bacteria</taxon>
        <taxon>Pseudomonadati</taxon>
        <taxon>Bacteroidota</taxon>
        <taxon>Flavobacteriia</taxon>
        <taxon>Flavobacteriales</taxon>
        <taxon>Weeksellaceae</taxon>
        <taxon>Chryseobacterium group</taxon>
        <taxon>Kaistella</taxon>
    </lineage>
</organism>
<name>A0A3G8XN41_9FLAO</name>
<protein>
    <recommendedName>
        <fullName evidence="4">Carboxypeptidase regulatory-like domain-containing protein</fullName>
    </recommendedName>
</protein>
<evidence type="ECO:0000313" key="2">
    <source>
        <dbReference type="EMBL" id="AZI33963.1"/>
    </source>
</evidence>
<keyword evidence="1" id="KW-0732">Signal</keyword>
<dbReference type="AlphaFoldDB" id="A0A3G8XN41"/>
<sequence length="265" mass="29884">MKTKLLILLFSALSLSTYAQQYIFGKVSSEFGSELENVIIMNTRTDEKVVSDKDGNYMIPAKAFDELRFVRSGYERNSAKISADHFSKPLNMILAQAPYEIPEIELVFHPTGNLKKDVKSLDPPKRVMALNADLNKYMMTPSTVVEPKLTMPSAFAPPNYNAGQVNMLGIASAISGLLGKAKNTKPTTANYAETQEFYRRIKNTMNLSFYTSQGWTEEDIDRFLIYADDNYSLAKKFRKSFDIGAIDMAMKLAYKEYIKTHKVGS</sequence>
<accession>A0A3G8XN41</accession>
<dbReference type="RefSeq" id="WP_125025599.1">
    <property type="nucleotide sequence ID" value="NZ_CP034159.1"/>
</dbReference>